<feature type="domain" description="GerMN" evidence="1">
    <location>
        <begin position="79"/>
        <end position="182"/>
    </location>
</feature>
<evidence type="ECO:0000259" key="1">
    <source>
        <dbReference type="Pfam" id="PF10646"/>
    </source>
</evidence>
<dbReference type="InterPro" id="IPR019606">
    <property type="entry name" value="GerMN"/>
</dbReference>
<reference evidence="3" key="1">
    <citation type="submission" date="2016-06" db="EMBL/GenBank/DDBJ databases">
        <authorList>
            <person name="Varghese N."/>
            <person name="Submissions Spin"/>
        </authorList>
    </citation>
    <scope>NUCLEOTIDE SEQUENCE [LARGE SCALE GENOMIC DNA]</scope>
    <source>
        <strain evidence="3">DSM 43816</strain>
    </source>
</reference>
<keyword evidence="3" id="KW-1185">Reference proteome</keyword>
<gene>
    <name evidence="2" type="ORF">GA0070618_6064</name>
</gene>
<evidence type="ECO:0000313" key="3">
    <source>
        <dbReference type="Proteomes" id="UP000198253"/>
    </source>
</evidence>
<sequence>MLSADARRPAPGGAGWSGWPLRWAALVAAAGVLVLAGCGVSAERVPREVTPPQGPFPAVGSPAPAATESGTVVQRLCYVRDDRLVVVNRRVRALPTAREQIELLLDGPVAGEQGDRLTSALTGVNVVTDVRVADGEATVAVGERLAGTGRNDEVLAFGQIVCTLTSRADVDRVAFVQGGQRLGVPRADGSLSTGPLTAADYAAMVSPR</sequence>
<organism evidence="2 3">
    <name type="scientific">Micromonospora echinospora</name>
    <name type="common">Micromonospora purpurea</name>
    <dbReference type="NCBI Taxonomy" id="1877"/>
    <lineage>
        <taxon>Bacteria</taxon>
        <taxon>Bacillati</taxon>
        <taxon>Actinomycetota</taxon>
        <taxon>Actinomycetes</taxon>
        <taxon>Micromonosporales</taxon>
        <taxon>Micromonosporaceae</taxon>
        <taxon>Micromonospora</taxon>
    </lineage>
</organism>
<dbReference type="InParanoid" id="A0A1C5A0B3"/>
<dbReference type="AlphaFoldDB" id="A0A1C5A0B3"/>
<dbReference type="EMBL" id="LT607413">
    <property type="protein sequence ID" value="SCF38633.1"/>
    <property type="molecule type" value="Genomic_DNA"/>
</dbReference>
<evidence type="ECO:0000313" key="2">
    <source>
        <dbReference type="EMBL" id="SCF38633.1"/>
    </source>
</evidence>
<name>A0A1C5A0B3_MICEC</name>
<proteinExistence type="predicted"/>
<dbReference type="Proteomes" id="UP000198253">
    <property type="component" value="Chromosome I"/>
</dbReference>
<dbReference type="Pfam" id="PF10646">
    <property type="entry name" value="Germane"/>
    <property type="match status" value="1"/>
</dbReference>
<protein>
    <submittedName>
        <fullName evidence="2">Sporulation and spore germination</fullName>
    </submittedName>
</protein>
<accession>A0A1C5A0B3</accession>